<feature type="transmembrane region" description="Helical" evidence="1">
    <location>
        <begin position="169"/>
        <end position="188"/>
    </location>
</feature>
<keyword evidence="1" id="KW-1133">Transmembrane helix</keyword>
<feature type="transmembrane region" description="Helical" evidence="1">
    <location>
        <begin position="419"/>
        <end position="438"/>
    </location>
</feature>
<dbReference type="STRING" id="197479.BFW38_09295"/>
<dbReference type="EMBL" id="MDTQ01000001">
    <property type="protein sequence ID" value="ODC03707.1"/>
    <property type="molecule type" value="Genomic_DNA"/>
</dbReference>
<keyword evidence="1" id="KW-0472">Membrane</keyword>
<name>A0A1E2V9Q8_9GAMM</name>
<feature type="transmembrane region" description="Helical" evidence="1">
    <location>
        <begin position="32"/>
        <end position="50"/>
    </location>
</feature>
<dbReference type="Proteomes" id="UP000094291">
    <property type="component" value="Unassembled WGS sequence"/>
</dbReference>
<dbReference type="RefSeq" id="WP_068998155.1">
    <property type="nucleotide sequence ID" value="NZ_MDTQ01000001.1"/>
</dbReference>
<feature type="transmembrane region" description="Helical" evidence="1">
    <location>
        <begin position="130"/>
        <end position="149"/>
    </location>
</feature>
<feature type="transmembrane region" description="Helical" evidence="1">
    <location>
        <begin position="306"/>
        <end position="330"/>
    </location>
</feature>
<organism evidence="2 3">
    <name type="scientific">Terasakiispira papahanaumokuakeensis</name>
    <dbReference type="NCBI Taxonomy" id="197479"/>
    <lineage>
        <taxon>Bacteria</taxon>
        <taxon>Pseudomonadati</taxon>
        <taxon>Pseudomonadota</taxon>
        <taxon>Gammaproteobacteria</taxon>
        <taxon>Oceanospirillales</taxon>
        <taxon>Terasakiispira</taxon>
    </lineage>
</organism>
<evidence type="ECO:0008006" key="4">
    <source>
        <dbReference type="Google" id="ProtNLM"/>
    </source>
</evidence>
<keyword evidence="1" id="KW-0812">Transmembrane</keyword>
<feature type="transmembrane region" description="Helical" evidence="1">
    <location>
        <begin position="89"/>
        <end position="110"/>
    </location>
</feature>
<keyword evidence="3" id="KW-1185">Reference proteome</keyword>
<evidence type="ECO:0000313" key="3">
    <source>
        <dbReference type="Proteomes" id="UP000094291"/>
    </source>
</evidence>
<protein>
    <recommendedName>
        <fullName evidence="4">Citrate transporter-like domain-containing protein</fullName>
    </recommendedName>
</protein>
<dbReference type="OrthoDB" id="8523687at2"/>
<feature type="transmembrane region" description="Helical" evidence="1">
    <location>
        <begin position="342"/>
        <end position="371"/>
    </location>
</feature>
<reference evidence="2 3" key="1">
    <citation type="submission" date="2016-08" db="EMBL/GenBank/DDBJ databases">
        <authorList>
            <person name="Seilhamer J.J."/>
        </authorList>
    </citation>
    <scope>NUCLEOTIDE SEQUENCE [LARGE SCALE GENOMIC DNA]</scope>
    <source>
        <strain evidence="2 3">PH27A</strain>
    </source>
</reference>
<proteinExistence type="predicted"/>
<sequence length="442" mass="47945">MIWPRHLAWAGRCQAGMVVLALWAQLFDMGESVWPLLGGVLAWVAAGVLFRQLRGLQRLQVLLMLLVGVVLMAWALWRSPDVWATAWPQVLLANQALLMMLMSVSFLRLVAQIDQHDQQPTGPSALYRTLLGVHLLGAVINFSSMMIMGERMARDGKLTLWQALTLTRGFSLAAQWSPFFVAMGVALTNAPGASLWGLLLAGMPLAAMGLWLTAWQLKRLPDIAQMSGFPMQWKTLSMPGGLAAAVLLLHWLWPSGPILALISGLALLMVIFTLSYRAWTSRRWVMLLIPLKRHVEQGLPGMSGEMLLFMAAGVLAAGISAVVQVTGFSLGIEHFGANQACLLLLLLLAMALLGVHPVTGIATLSGLVASVNPDPQLLGMTFLMSWSLGVNISAFSGTHLAMQGRFGVNALTLVRHNSGFLMVMTCLNLLALQLYGLLQGLN</sequence>
<feature type="transmembrane region" description="Helical" evidence="1">
    <location>
        <begin position="377"/>
        <end position="398"/>
    </location>
</feature>
<feature type="transmembrane region" description="Helical" evidence="1">
    <location>
        <begin position="235"/>
        <end position="253"/>
    </location>
</feature>
<comment type="caution">
    <text evidence="2">The sequence shown here is derived from an EMBL/GenBank/DDBJ whole genome shotgun (WGS) entry which is preliminary data.</text>
</comment>
<dbReference type="AlphaFoldDB" id="A0A1E2V9Q8"/>
<evidence type="ECO:0000313" key="2">
    <source>
        <dbReference type="EMBL" id="ODC03707.1"/>
    </source>
</evidence>
<feature type="transmembrane region" description="Helical" evidence="1">
    <location>
        <begin position="195"/>
        <end position="215"/>
    </location>
</feature>
<gene>
    <name evidence="2" type="ORF">BFW38_09295</name>
</gene>
<accession>A0A1E2V9Q8</accession>
<evidence type="ECO:0000256" key="1">
    <source>
        <dbReference type="SAM" id="Phobius"/>
    </source>
</evidence>
<feature type="transmembrane region" description="Helical" evidence="1">
    <location>
        <begin position="258"/>
        <end position="279"/>
    </location>
</feature>
<feature type="transmembrane region" description="Helical" evidence="1">
    <location>
        <begin position="59"/>
        <end position="77"/>
    </location>
</feature>